<feature type="region of interest" description="Disordered" evidence="1">
    <location>
        <begin position="183"/>
        <end position="202"/>
    </location>
</feature>
<dbReference type="OMA" id="LARYCIR"/>
<evidence type="ECO:0000256" key="1">
    <source>
        <dbReference type="SAM" id="MobiDB-lite"/>
    </source>
</evidence>
<reference evidence="3" key="1">
    <citation type="submission" date="2016-04" db="EMBL/GenBank/DDBJ databases">
        <authorList>
            <person name="Evans L.H."/>
            <person name="Alamgir A."/>
            <person name="Owens N."/>
            <person name="Weber N.D."/>
            <person name="Virtaneva K."/>
            <person name="Barbian K."/>
            <person name="Babar A."/>
            <person name="Rosenke K."/>
        </authorList>
    </citation>
    <scope>NUCLEOTIDE SEQUENCE [LARGE SCALE GENOMIC DNA]</scope>
    <source>
        <strain evidence="3">CBS 101.48</strain>
    </source>
</reference>
<proteinExistence type="predicted"/>
<dbReference type="Proteomes" id="UP000078561">
    <property type="component" value="Unassembled WGS sequence"/>
</dbReference>
<dbReference type="InParanoid" id="A0A168L9Y7"/>
<dbReference type="PANTHER" id="PTHR31635:SF196">
    <property type="entry name" value="REVERSE TRANSCRIPTASE DOMAIN-CONTAINING PROTEIN-RELATED"/>
    <property type="match status" value="1"/>
</dbReference>
<dbReference type="OrthoDB" id="2282358at2759"/>
<dbReference type="SUPFAM" id="SSF56672">
    <property type="entry name" value="DNA/RNA polymerases"/>
    <property type="match status" value="1"/>
</dbReference>
<dbReference type="InterPro" id="IPR043502">
    <property type="entry name" value="DNA/RNA_pol_sf"/>
</dbReference>
<accession>A0A168L9Y7</accession>
<evidence type="ECO:0000313" key="4">
    <source>
        <dbReference type="Proteomes" id="UP000078561"/>
    </source>
</evidence>
<dbReference type="EMBL" id="LT550947">
    <property type="protein sequence ID" value="SAL96369.1"/>
    <property type="molecule type" value="Genomic_DNA"/>
</dbReference>
<evidence type="ECO:0000259" key="2">
    <source>
        <dbReference type="Pfam" id="PF00078"/>
    </source>
</evidence>
<feature type="compositionally biased region" description="Polar residues" evidence="1">
    <location>
        <begin position="183"/>
        <end position="192"/>
    </location>
</feature>
<gene>
    <name evidence="3" type="primary">ABSGL_01767.1 scaffold 2131</name>
</gene>
<keyword evidence="4" id="KW-1185">Reference proteome</keyword>
<sequence>MMCALKSELKKWIRTQGLRLANQRSTKLRDLQQQPIDILQRNLSNDRRLEQLSTIVPHIHQLQQDSVDIAALKAGISWLEKGETSPGYLKRLHHQRTLEQFINDLSSTDTRDFTTMPTTTLDIAHGFYQRLYSFDPVPKVNISLGPACCPTTNDHRGRNPGTCQLDVQSKLPWRRWPWISVSRSPLSTSSDQATHDKGLSRRPSSRLASRLLARYCIRVRLPPKKSNLSGLKNWRPISLTSCDAKVFTRILTRRMGKTMGKCINSHQTGFLPGRFIAENGALKLIMEQSAAQGLAGVGLLLDQEKAYDRIHPGYMEQVLAHFGFPPGLIQSICGLFFGNSVRININGYYTESVHQERGLRQGCCICKVR</sequence>
<dbReference type="InterPro" id="IPR000477">
    <property type="entry name" value="RT_dom"/>
</dbReference>
<organism evidence="3">
    <name type="scientific">Absidia glauca</name>
    <name type="common">Pin mould</name>
    <dbReference type="NCBI Taxonomy" id="4829"/>
    <lineage>
        <taxon>Eukaryota</taxon>
        <taxon>Fungi</taxon>
        <taxon>Fungi incertae sedis</taxon>
        <taxon>Mucoromycota</taxon>
        <taxon>Mucoromycotina</taxon>
        <taxon>Mucoromycetes</taxon>
        <taxon>Mucorales</taxon>
        <taxon>Cunninghamellaceae</taxon>
        <taxon>Absidia</taxon>
    </lineage>
</organism>
<dbReference type="Pfam" id="PF00078">
    <property type="entry name" value="RVT_1"/>
    <property type="match status" value="1"/>
</dbReference>
<feature type="domain" description="Reverse transcriptase" evidence="2">
    <location>
        <begin position="223"/>
        <end position="364"/>
    </location>
</feature>
<protein>
    <recommendedName>
        <fullName evidence="2">Reverse transcriptase domain-containing protein</fullName>
    </recommendedName>
</protein>
<evidence type="ECO:0000313" key="3">
    <source>
        <dbReference type="EMBL" id="SAL96369.1"/>
    </source>
</evidence>
<dbReference type="AlphaFoldDB" id="A0A168L9Y7"/>
<name>A0A168L9Y7_ABSGL</name>
<dbReference type="PANTHER" id="PTHR31635">
    <property type="entry name" value="REVERSE TRANSCRIPTASE DOMAIN-CONTAINING PROTEIN-RELATED"/>
    <property type="match status" value="1"/>
</dbReference>